<comment type="caution">
    <text evidence="2">The sequence shown here is derived from an EMBL/GenBank/DDBJ whole genome shotgun (WGS) entry which is preliminary data.</text>
</comment>
<name>A0ABQ3SFY8_9ACTN</name>
<dbReference type="Proteomes" id="UP000613974">
    <property type="component" value="Unassembled WGS sequence"/>
</dbReference>
<dbReference type="GeneID" id="95593419"/>
<proteinExistence type="predicted"/>
<protein>
    <recommendedName>
        <fullName evidence="4">Pentapeptide repeat-containing protein</fullName>
    </recommendedName>
</protein>
<evidence type="ECO:0000256" key="1">
    <source>
        <dbReference type="SAM" id="MobiDB-lite"/>
    </source>
</evidence>
<reference evidence="3" key="1">
    <citation type="submission" date="2023-07" db="EMBL/GenBank/DDBJ databases">
        <title>Whole genome shotgun sequence of Streptomyces nojiriensis NBRC 13794.</title>
        <authorList>
            <person name="Komaki H."/>
            <person name="Tamura T."/>
        </authorList>
    </citation>
    <scope>NUCLEOTIDE SEQUENCE [LARGE SCALE GENOMIC DNA]</scope>
    <source>
        <strain evidence="3">NBRC 13794</strain>
    </source>
</reference>
<feature type="region of interest" description="Disordered" evidence="1">
    <location>
        <begin position="40"/>
        <end position="112"/>
    </location>
</feature>
<sequence length="1194" mass="126752">MIEQLLAALADGADGSVPSTGIGAEEIADILWLAARVDAGREDRPSAAPGADPPGGPPPLPGTPSPEPLPAPGTDAPAGGEPAVQLFPAARRGPTGKPDDGGAARRGSALRLPRAASLDDPLALMRSLRPVGRRSIGGPGEELDEQLTVERSIERMVTTPVLRPAESRWLDLALVVDTHRSMLLWSDHVDELCRVLTRSGVFRDVRTWRLTGTGPGATPMVTRGHGGPPRNPLELADPAGRRLILVLSDTVAGGWREAPVQGMLRHWCAHNAVAVLNVLPERLWTRGAVRPVPFAVRADRPAAATRSWQRIPAARRARAGRRRTAVPAVVPVVSVASGSLARLVRVVSGDGRWRRLACLRLDPEPAAQGAPDDPAPGAGRSALEVVEDFRASASPTAQQLAAHLAAVPLTLPVMTLVRRSLLRDSEHGHLAEVALGGLFETWEDEQDPGEVEFEFLPGVREALLGSQLRGDVAAVRELVRRRVWEFMSRNRRTGPDFSATRVTTGREGVRRVAEGALPFAARPPREPGLADRVVRVRHDGMPEPQEVGTLLTPRLVLTVGDAVPPAGAVAWVRPGDREIPCRAVWWDDAAPRMLLLQADEDLMDPAVGAEPLPWLAAGDHPRPDRLRIDGRTDQGDPLALTGEAAPLDGERNGELVRLSAEPEGWTHLRGGPVSADGALVGVVHTVWPDRMVFLLADALLEQPGFRAALEGSGRARDTETAVCLAVLPGADGVVPTGSTPLAETRDMLVELMRHTGVSGRLTGGEGDAPLLVALAAPGAHAKAGRLLHDLPGVMTRYGFRRVDGMHPSLGVAVGGGTDESARLVRHPVIADLLGRTVRPGALVLAVSHRLYEALGDVIGSPARLALHRVGGADEGWVCSDDHAPAGVLGQVLTEAGGLLDEGIDWPACGLRASPADPRACIGIRLPGHGRCLAHLEIEDQESYLGSLSPGAPVDLRGTTFDHGLLPRLLMALQPGAPGPARLGPAAFDRARFAEGWNRSDIEFSDRASFVRATFADRAGFAGAVFAGPVSLDGAVFERVGDFDRCRFQRTATFRRTLFHGSAGFKNAVFLGDVSFARAVLAASADLNGVQVAGTADFSRTFFGGLAMLNEAGFAGAVSFASAEWEGGLLSNRAVFEAPVDFAGACFRGRVRFDGVLFEADSLVGQFPFVAPPDRWASVRRSDGTWDIRLLDAEE</sequence>
<dbReference type="InterPro" id="IPR001646">
    <property type="entry name" value="5peptide_repeat"/>
</dbReference>
<gene>
    <name evidence="2" type="ORF">Snoj_09760</name>
</gene>
<evidence type="ECO:0008006" key="4">
    <source>
        <dbReference type="Google" id="ProtNLM"/>
    </source>
</evidence>
<evidence type="ECO:0000313" key="3">
    <source>
        <dbReference type="Proteomes" id="UP000613974"/>
    </source>
</evidence>
<evidence type="ECO:0000313" key="2">
    <source>
        <dbReference type="EMBL" id="GHI67058.1"/>
    </source>
</evidence>
<dbReference type="EMBL" id="BNEC01000003">
    <property type="protein sequence ID" value="GHI67058.1"/>
    <property type="molecule type" value="Genomic_DNA"/>
</dbReference>
<dbReference type="RefSeq" id="WP_189745878.1">
    <property type="nucleotide sequence ID" value="NZ_BMRL01000019.1"/>
</dbReference>
<dbReference type="NCBIfam" id="NF041121">
    <property type="entry name" value="SAV_2336_NTERM"/>
    <property type="match status" value="1"/>
</dbReference>
<accession>A0ABQ3SFY8</accession>
<organism evidence="2 3">
    <name type="scientific">Streptomyces nojiriensis</name>
    <dbReference type="NCBI Taxonomy" id="66374"/>
    <lineage>
        <taxon>Bacteria</taxon>
        <taxon>Bacillati</taxon>
        <taxon>Actinomycetota</taxon>
        <taxon>Actinomycetes</taxon>
        <taxon>Kitasatosporales</taxon>
        <taxon>Streptomycetaceae</taxon>
        <taxon>Streptomyces</taxon>
    </lineage>
</organism>
<dbReference type="InterPro" id="IPR047738">
    <property type="entry name" value="SAV_2336-like_N"/>
</dbReference>
<keyword evidence="3" id="KW-1185">Reference proteome</keyword>
<dbReference type="Pfam" id="PF13576">
    <property type="entry name" value="Pentapeptide_3"/>
    <property type="match status" value="1"/>
</dbReference>
<feature type="compositionally biased region" description="Pro residues" evidence="1">
    <location>
        <begin position="51"/>
        <end position="71"/>
    </location>
</feature>